<feature type="compositionally biased region" description="Gly residues" evidence="3">
    <location>
        <begin position="409"/>
        <end position="422"/>
    </location>
</feature>
<accession>A0ABN3JZW2</accession>
<dbReference type="InterPro" id="IPR002938">
    <property type="entry name" value="FAD-bd"/>
</dbReference>
<dbReference type="InterPro" id="IPR036188">
    <property type="entry name" value="FAD/NAD-bd_sf"/>
</dbReference>
<reference evidence="5 6" key="1">
    <citation type="journal article" date="2019" name="Int. J. Syst. Evol. Microbiol.">
        <title>The Global Catalogue of Microorganisms (GCM) 10K type strain sequencing project: providing services to taxonomists for standard genome sequencing and annotation.</title>
        <authorList>
            <consortium name="The Broad Institute Genomics Platform"/>
            <consortium name="The Broad Institute Genome Sequencing Center for Infectious Disease"/>
            <person name="Wu L."/>
            <person name="Ma J."/>
        </authorList>
    </citation>
    <scope>NUCLEOTIDE SEQUENCE [LARGE SCALE GENOMIC DNA]</scope>
    <source>
        <strain evidence="5 6">JCM 6305</strain>
    </source>
</reference>
<sequence>MSRPRAFVIGAGIGGLTAAAALHRRGWAVTVAERAAALEPVGAGIALAPNAQRALDVIGLGDTVRAMSAWQDEGGLRTPSGHWLSRTTQDAAAERFGGPVVVAHRADLVALLAARLPEDAVRTGTPVEVTDPGAAGRPATVRTADGREHTADLVVAADGIHSAARRTLFPDHPAPRYAGYTAWRFVVPAPERPFSPHETWGRGSVWGTVPLHGGRVYAYATATVPAGLRAPDDERAELLRRFGHWHHPVPDLLAAVDPAAVLRSDVYRTAAALPAYHLGRVALLGDAAHAMVPNLGQGGCQAVEDAVVLAHHAAPDPEGTPAALAAYTRDRLPRTMTVVRRSERVGRLTTLTSPPAVALRTAAVALLDRIGPRTALRSLDGIADWRPPEPYAAGTRGREAPADRRHTGGHTGGHTDGSGPGDPGALERRDRTA</sequence>
<keyword evidence="6" id="KW-1185">Reference proteome</keyword>
<keyword evidence="2 5" id="KW-0503">Monooxygenase</keyword>
<evidence type="ECO:0000313" key="5">
    <source>
        <dbReference type="EMBL" id="GAA2445362.1"/>
    </source>
</evidence>
<proteinExistence type="predicted"/>
<evidence type="ECO:0000256" key="1">
    <source>
        <dbReference type="ARBA" id="ARBA00023002"/>
    </source>
</evidence>
<evidence type="ECO:0000256" key="3">
    <source>
        <dbReference type="SAM" id="MobiDB-lite"/>
    </source>
</evidence>
<feature type="region of interest" description="Disordered" evidence="3">
    <location>
        <begin position="381"/>
        <end position="433"/>
    </location>
</feature>
<dbReference type="SUPFAM" id="SSF51905">
    <property type="entry name" value="FAD/NAD(P)-binding domain"/>
    <property type="match status" value="1"/>
</dbReference>
<dbReference type="PANTHER" id="PTHR13789:SF309">
    <property type="entry name" value="PUTATIVE (AFU_ORTHOLOGUE AFUA_6G14510)-RELATED"/>
    <property type="match status" value="1"/>
</dbReference>
<feature type="compositionally biased region" description="Basic and acidic residues" evidence="3">
    <location>
        <begin position="396"/>
        <end position="406"/>
    </location>
</feature>
<evidence type="ECO:0000313" key="6">
    <source>
        <dbReference type="Proteomes" id="UP001501638"/>
    </source>
</evidence>
<feature type="domain" description="FAD-binding" evidence="4">
    <location>
        <begin position="7"/>
        <end position="342"/>
    </location>
</feature>
<dbReference type="EMBL" id="BAAASZ010000023">
    <property type="protein sequence ID" value="GAA2445362.1"/>
    <property type="molecule type" value="Genomic_DNA"/>
</dbReference>
<keyword evidence="1" id="KW-0560">Oxidoreductase</keyword>
<dbReference type="Gene3D" id="3.50.50.60">
    <property type="entry name" value="FAD/NAD(P)-binding domain"/>
    <property type="match status" value="1"/>
</dbReference>
<dbReference type="Pfam" id="PF01494">
    <property type="entry name" value="FAD_binding_3"/>
    <property type="match status" value="1"/>
</dbReference>
<evidence type="ECO:0000259" key="4">
    <source>
        <dbReference type="Pfam" id="PF01494"/>
    </source>
</evidence>
<dbReference type="Proteomes" id="UP001501638">
    <property type="component" value="Unassembled WGS sequence"/>
</dbReference>
<gene>
    <name evidence="5" type="ORF">GCM10010405_30940</name>
</gene>
<protein>
    <submittedName>
        <fullName evidence="5">FAD-dependent monooxygenase</fullName>
    </submittedName>
</protein>
<comment type="caution">
    <text evidence="5">The sequence shown here is derived from an EMBL/GenBank/DDBJ whole genome shotgun (WGS) entry which is preliminary data.</text>
</comment>
<dbReference type="InterPro" id="IPR050493">
    <property type="entry name" value="FAD-dep_Monooxygenase_BioMet"/>
</dbReference>
<dbReference type="GO" id="GO:0004497">
    <property type="term" value="F:monooxygenase activity"/>
    <property type="evidence" value="ECO:0007669"/>
    <property type="project" value="UniProtKB-KW"/>
</dbReference>
<organism evidence="5 6">
    <name type="scientific">Streptomyces macrosporus</name>
    <dbReference type="NCBI Taxonomy" id="44032"/>
    <lineage>
        <taxon>Bacteria</taxon>
        <taxon>Bacillati</taxon>
        <taxon>Actinomycetota</taxon>
        <taxon>Actinomycetes</taxon>
        <taxon>Kitasatosporales</taxon>
        <taxon>Streptomycetaceae</taxon>
        <taxon>Streptomyces</taxon>
    </lineage>
</organism>
<dbReference type="RefSeq" id="WP_344323132.1">
    <property type="nucleotide sequence ID" value="NZ_BAAASZ010000023.1"/>
</dbReference>
<dbReference type="PRINTS" id="PR00420">
    <property type="entry name" value="RNGMNOXGNASE"/>
</dbReference>
<evidence type="ECO:0000256" key="2">
    <source>
        <dbReference type="ARBA" id="ARBA00023033"/>
    </source>
</evidence>
<name>A0ABN3JZW2_9ACTN</name>
<dbReference type="PANTHER" id="PTHR13789">
    <property type="entry name" value="MONOOXYGENASE"/>
    <property type="match status" value="1"/>
</dbReference>